<accession>N0B6B3</accession>
<protein>
    <submittedName>
        <fullName evidence="1">Uncharacterized protein</fullName>
    </submittedName>
</protein>
<organism evidence="1 2">
    <name type="scientific">Hyphomicrobium denitrificans 1NES1</name>
    <dbReference type="NCBI Taxonomy" id="670307"/>
    <lineage>
        <taxon>Bacteria</taxon>
        <taxon>Pseudomonadati</taxon>
        <taxon>Pseudomonadota</taxon>
        <taxon>Alphaproteobacteria</taxon>
        <taxon>Hyphomicrobiales</taxon>
        <taxon>Hyphomicrobiaceae</taxon>
        <taxon>Hyphomicrobium</taxon>
    </lineage>
</organism>
<dbReference type="AlphaFoldDB" id="N0B6B3"/>
<evidence type="ECO:0000313" key="1">
    <source>
        <dbReference type="EMBL" id="AGK58523.1"/>
    </source>
</evidence>
<proteinExistence type="predicted"/>
<sequence>MAMSQIARDSMFGVSSNSGEFQPVAAQAMPTTIRLGDYLQSEIITHPLPNKLLDRLADLYWTERESKLAI</sequence>
<dbReference type="KEGG" id="hdt:HYPDE_34258"/>
<dbReference type="EMBL" id="CP005587">
    <property type="protein sequence ID" value="AGK58523.1"/>
    <property type="molecule type" value="Genomic_DNA"/>
</dbReference>
<name>N0B6B3_9HYPH</name>
<dbReference type="Proteomes" id="UP000005952">
    <property type="component" value="Chromosome"/>
</dbReference>
<gene>
    <name evidence="1" type="ORF">HYPDE_34258</name>
</gene>
<keyword evidence="2" id="KW-1185">Reference proteome</keyword>
<reference evidence="1 2" key="1">
    <citation type="journal article" date="2013" name="Genome Announc.">
        <title>Genome sequences for three denitrifying bacterial strains isolated from a uranium- and nitrate-contaminated subsurface environment.</title>
        <authorList>
            <person name="Venkatramanan R."/>
            <person name="Prakash O."/>
            <person name="Woyke T."/>
            <person name="Chain P."/>
            <person name="Goodwin L.A."/>
            <person name="Watson D."/>
            <person name="Brooks S."/>
            <person name="Kostka J.E."/>
            <person name="Green S.J."/>
        </authorList>
    </citation>
    <scope>NUCLEOTIDE SEQUENCE [LARGE SCALE GENOMIC DNA]</scope>
    <source>
        <strain evidence="1 2">1NES1</strain>
    </source>
</reference>
<dbReference type="HOGENOM" id="CLU_2601300_0_0_5"/>
<dbReference type="RefSeq" id="WP_015598546.1">
    <property type="nucleotide sequence ID" value="NC_021172.1"/>
</dbReference>
<evidence type="ECO:0000313" key="2">
    <source>
        <dbReference type="Proteomes" id="UP000005952"/>
    </source>
</evidence>